<reference evidence="9 10" key="1">
    <citation type="submission" date="2015-09" db="EMBL/GenBank/DDBJ databases">
        <authorList>
            <consortium name="Pathogen Informatics"/>
        </authorList>
    </citation>
    <scope>NUCLEOTIDE SEQUENCE [LARGE SCALE GENOMIC DNA]</scope>
    <source>
        <strain evidence="9 10">2789STDY5834876</strain>
    </source>
</reference>
<feature type="transmembrane region" description="Helical" evidence="7">
    <location>
        <begin position="95"/>
        <end position="118"/>
    </location>
</feature>
<sequence length="395" mass="43085">MKNKNTTYFILIYALFFTYAVGTSILGTFMVDFLNDFGMDVSEGGIFTVLYNTGCLAGVIVSAFVLKYFQNRTWILITYAVFALGMLAVSRADTLTVFLILLLLIGIATKFLDLTVNTEISAYHDEEKGFYINLLHGCFGAGSFAGPLLAAKLLTVLPQWQMIYGYIGAGSVVLLVVFLLKGKAPVRTAAIGTQNQNRMDFGILKKPVIIYLLFAMFFYCGHQGGISTWVPLYLQYQYDAGTFSASMGSSLFWVCLVIGRLVCARLTIRFKEEYILAVGLALAIVLHLAGVLIPVMAFAMIGYAAAGLFAGAAIPLILTIGYKECADCQSTVSVVFFVSISMGHTVFPWIMGMICGTFGLTWGMVSNVLCLVGTLVFTILFLKTKHTAAPAKVIR</sequence>
<feature type="transmembrane region" description="Helical" evidence="7">
    <location>
        <begin position="360"/>
        <end position="382"/>
    </location>
</feature>
<accession>A0A173ZH15</accession>
<evidence type="ECO:0000256" key="2">
    <source>
        <dbReference type="ARBA" id="ARBA00008335"/>
    </source>
</evidence>
<feature type="transmembrane region" description="Helical" evidence="7">
    <location>
        <begin position="274"/>
        <end position="295"/>
    </location>
</feature>
<name>A0A173ZH15_9FIRM</name>
<keyword evidence="4 7" id="KW-0812">Transmembrane</keyword>
<dbReference type="GO" id="GO:0022857">
    <property type="term" value="F:transmembrane transporter activity"/>
    <property type="evidence" value="ECO:0007669"/>
    <property type="project" value="InterPro"/>
</dbReference>
<feature type="transmembrane region" description="Helical" evidence="7">
    <location>
        <begin position="242"/>
        <end position="262"/>
    </location>
</feature>
<comment type="similarity">
    <text evidence="2">Belongs to the major facilitator superfamily.</text>
</comment>
<dbReference type="EMBL" id="CYZU01000002">
    <property type="protein sequence ID" value="CUN74425.1"/>
    <property type="molecule type" value="Genomic_DNA"/>
</dbReference>
<feature type="transmembrane region" description="Helical" evidence="7">
    <location>
        <begin position="208"/>
        <end position="230"/>
    </location>
</feature>
<dbReference type="PANTHER" id="PTHR23514:SF3">
    <property type="entry name" value="BYPASS OF STOP CODON PROTEIN 6"/>
    <property type="match status" value="1"/>
</dbReference>
<proteinExistence type="inferred from homology"/>
<evidence type="ECO:0000256" key="3">
    <source>
        <dbReference type="ARBA" id="ARBA00022448"/>
    </source>
</evidence>
<dbReference type="OrthoDB" id="44917at2"/>
<dbReference type="PROSITE" id="PS50850">
    <property type="entry name" value="MFS"/>
    <property type="match status" value="1"/>
</dbReference>
<dbReference type="InterPro" id="IPR020846">
    <property type="entry name" value="MFS_dom"/>
</dbReference>
<keyword evidence="3" id="KW-0813">Transport</keyword>
<dbReference type="Gene3D" id="1.20.1250.20">
    <property type="entry name" value="MFS general substrate transporter like domains"/>
    <property type="match status" value="2"/>
</dbReference>
<dbReference type="SUPFAM" id="SSF103473">
    <property type="entry name" value="MFS general substrate transporter"/>
    <property type="match status" value="1"/>
</dbReference>
<keyword evidence="6 7" id="KW-0472">Membrane</keyword>
<evidence type="ECO:0000313" key="10">
    <source>
        <dbReference type="Proteomes" id="UP000095544"/>
    </source>
</evidence>
<protein>
    <submittedName>
        <fullName evidence="9">Inner membrane protein ybjJ</fullName>
    </submittedName>
</protein>
<feature type="transmembrane region" description="Helical" evidence="7">
    <location>
        <begin position="46"/>
        <end position="66"/>
    </location>
</feature>
<dbReference type="InterPro" id="IPR051788">
    <property type="entry name" value="MFS_Transporter"/>
</dbReference>
<feature type="transmembrane region" description="Helical" evidence="7">
    <location>
        <begin position="73"/>
        <end position="89"/>
    </location>
</feature>
<evidence type="ECO:0000256" key="7">
    <source>
        <dbReference type="SAM" id="Phobius"/>
    </source>
</evidence>
<feature type="transmembrane region" description="Helical" evidence="7">
    <location>
        <begin position="7"/>
        <end position="26"/>
    </location>
</feature>
<dbReference type="STRING" id="39482.ERS852491_00407"/>
<evidence type="ECO:0000256" key="6">
    <source>
        <dbReference type="ARBA" id="ARBA00023136"/>
    </source>
</evidence>
<feature type="transmembrane region" description="Helical" evidence="7">
    <location>
        <begin position="130"/>
        <end position="151"/>
    </location>
</feature>
<evidence type="ECO:0000256" key="4">
    <source>
        <dbReference type="ARBA" id="ARBA00022692"/>
    </source>
</evidence>
<evidence type="ECO:0000313" key="9">
    <source>
        <dbReference type="EMBL" id="CUN74425.1"/>
    </source>
</evidence>
<dbReference type="Proteomes" id="UP000095544">
    <property type="component" value="Unassembled WGS sequence"/>
</dbReference>
<dbReference type="RefSeq" id="WP_055150475.1">
    <property type="nucleotide sequence ID" value="NZ_CYZU01000002.1"/>
</dbReference>
<dbReference type="InterPro" id="IPR036259">
    <property type="entry name" value="MFS_trans_sf"/>
</dbReference>
<evidence type="ECO:0000259" key="8">
    <source>
        <dbReference type="PROSITE" id="PS50850"/>
    </source>
</evidence>
<comment type="subcellular location">
    <subcellularLocation>
        <location evidence="1">Cell membrane</location>
        <topology evidence="1">Multi-pass membrane protein</topology>
    </subcellularLocation>
</comment>
<feature type="transmembrane region" description="Helical" evidence="7">
    <location>
        <begin position="163"/>
        <end position="180"/>
    </location>
</feature>
<evidence type="ECO:0000256" key="1">
    <source>
        <dbReference type="ARBA" id="ARBA00004651"/>
    </source>
</evidence>
<dbReference type="GO" id="GO:0005886">
    <property type="term" value="C:plasma membrane"/>
    <property type="evidence" value="ECO:0007669"/>
    <property type="project" value="UniProtKB-SubCell"/>
</dbReference>
<evidence type="ECO:0000256" key="5">
    <source>
        <dbReference type="ARBA" id="ARBA00022989"/>
    </source>
</evidence>
<feature type="transmembrane region" description="Helical" evidence="7">
    <location>
        <begin position="301"/>
        <end position="322"/>
    </location>
</feature>
<dbReference type="Pfam" id="PF07690">
    <property type="entry name" value="MFS_1"/>
    <property type="match status" value="1"/>
</dbReference>
<dbReference type="PANTHER" id="PTHR23514">
    <property type="entry name" value="BYPASS OF STOP CODON PROTEIN 6"/>
    <property type="match status" value="1"/>
</dbReference>
<dbReference type="AlphaFoldDB" id="A0A173ZH15"/>
<feature type="domain" description="Major facilitator superfamily (MFS) profile" evidence="8">
    <location>
        <begin position="8"/>
        <end position="385"/>
    </location>
</feature>
<feature type="transmembrane region" description="Helical" evidence="7">
    <location>
        <begin position="334"/>
        <end position="354"/>
    </location>
</feature>
<dbReference type="InterPro" id="IPR011701">
    <property type="entry name" value="MFS"/>
</dbReference>
<keyword evidence="5 7" id="KW-1133">Transmembrane helix</keyword>
<gene>
    <name evidence="9" type="primary">ybjJ</name>
    <name evidence="9" type="ORF">ERS852491_00407</name>
</gene>
<organism evidence="9 10">
    <name type="scientific">Faecalicatena contorta</name>
    <dbReference type="NCBI Taxonomy" id="39482"/>
    <lineage>
        <taxon>Bacteria</taxon>
        <taxon>Bacillati</taxon>
        <taxon>Bacillota</taxon>
        <taxon>Clostridia</taxon>
        <taxon>Lachnospirales</taxon>
        <taxon>Lachnospiraceae</taxon>
        <taxon>Faecalicatena</taxon>
    </lineage>
</organism>